<keyword evidence="3" id="KW-1185">Reference proteome</keyword>
<evidence type="ECO:0000313" key="2">
    <source>
        <dbReference type="EMBL" id="KAJ7743181.1"/>
    </source>
</evidence>
<feature type="compositionally biased region" description="Basic and acidic residues" evidence="1">
    <location>
        <begin position="320"/>
        <end position="329"/>
    </location>
</feature>
<evidence type="ECO:0000313" key="3">
    <source>
        <dbReference type="Proteomes" id="UP001215598"/>
    </source>
</evidence>
<feature type="region of interest" description="Disordered" evidence="1">
    <location>
        <begin position="86"/>
        <end position="204"/>
    </location>
</feature>
<accession>A0AAD7IHD4</accession>
<reference evidence="2" key="1">
    <citation type="submission" date="2023-03" db="EMBL/GenBank/DDBJ databases">
        <title>Massive genome expansion in bonnet fungi (Mycena s.s.) driven by repeated elements and novel gene families across ecological guilds.</title>
        <authorList>
            <consortium name="Lawrence Berkeley National Laboratory"/>
            <person name="Harder C.B."/>
            <person name="Miyauchi S."/>
            <person name="Viragh M."/>
            <person name="Kuo A."/>
            <person name="Thoen E."/>
            <person name="Andreopoulos B."/>
            <person name="Lu D."/>
            <person name="Skrede I."/>
            <person name="Drula E."/>
            <person name="Henrissat B."/>
            <person name="Morin E."/>
            <person name="Kohler A."/>
            <person name="Barry K."/>
            <person name="LaButti K."/>
            <person name="Morin E."/>
            <person name="Salamov A."/>
            <person name="Lipzen A."/>
            <person name="Mereny Z."/>
            <person name="Hegedus B."/>
            <person name="Baldrian P."/>
            <person name="Stursova M."/>
            <person name="Weitz H."/>
            <person name="Taylor A."/>
            <person name="Grigoriev I.V."/>
            <person name="Nagy L.G."/>
            <person name="Martin F."/>
            <person name="Kauserud H."/>
        </authorList>
    </citation>
    <scope>NUCLEOTIDE SEQUENCE</scope>
    <source>
        <strain evidence="2">CBHHK182m</strain>
    </source>
</reference>
<organism evidence="2 3">
    <name type="scientific">Mycena metata</name>
    <dbReference type="NCBI Taxonomy" id="1033252"/>
    <lineage>
        <taxon>Eukaryota</taxon>
        <taxon>Fungi</taxon>
        <taxon>Dikarya</taxon>
        <taxon>Basidiomycota</taxon>
        <taxon>Agaricomycotina</taxon>
        <taxon>Agaricomycetes</taxon>
        <taxon>Agaricomycetidae</taxon>
        <taxon>Agaricales</taxon>
        <taxon>Marasmiineae</taxon>
        <taxon>Mycenaceae</taxon>
        <taxon>Mycena</taxon>
    </lineage>
</organism>
<dbReference type="Proteomes" id="UP001215598">
    <property type="component" value="Unassembled WGS sequence"/>
</dbReference>
<sequence>MRLKIQSVPPLPVVRVWFTPGADLLDISDLSATLAREVFAPKSKNASPPLNLSLDGFELLEASLLSDVLRDGDLVVVKAVDVPKKTPEVGKKRKRSSSPKNTRSAPLLVSRLSSSSSSSASSSASSSSSSSDLESDSDSDSSSSSSSSSASPPPSFTSHPRVLVPQAQTTRPHPAPTAVPITTKKPMHIPPGKGRSSTHSRNQRRRIKHIADANAASTLPDFVSTTNATPVAKQPDAEVGQRIKARIHGPASDVASALNTAFGGNDRAGRLDPGALDAADSPSPSTLNTPLYPPTDAEETLNVQMMSMLPKSKNKNKSRRGGEEIDPRSRKIVFGTPPPPPVAEVSFSGEDEVRRSRPVLIPPSSLLQLPSNVFVTCIDVEEGMKKPKKKKRRVEQTEENWAVEEPAFETTVLDYGEEEVAGMVVEEPRPKPDLDASMFDLDAAPAITLHTQLTEGCIIGYMGLIMNMKNFSPEMGKRYGCVLSCTEQVVTIRLMFTEEDLDEDELVEELEWKEIQGQWKLLQ</sequence>
<gene>
    <name evidence="2" type="ORF">B0H16DRAFT_1562147</name>
</gene>
<feature type="compositionally biased region" description="Low complexity" evidence="1">
    <location>
        <begin position="104"/>
        <end position="132"/>
    </location>
</feature>
<dbReference type="EMBL" id="JARKIB010000092">
    <property type="protein sequence ID" value="KAJ7743181.1"/>
    <property type="molecule type" value="Genomic_DNA"/>
</dbReference>
<dbReference type="AlphaFoldDB" id="A0AAD7IHD4"/>
<feature type="region of interest" description="Disordered" evidence="1">
    <location>
        <begin position="265"/>
        <end position="295"/>
    </location>
</feature>
<feature type="compositionally biased region" description="Low complexity" evidence="1">
    <location>
        <begin position="140"/>
        <end position="150"/>
    </location>
</feature>
<name>A0AAD7IHD4_9AGAR</name>
<evidence type="ECO:0000256" key="1">
    <source>
        <dbReference type="SAM" id="MobiDB-lite"/>
    </source>
</evidence>
<feature type="region of interest" description="Disordered" evidence="1">
    <location>
        <begin position="308"/>
        <end position="341"/>
    </location>
</feature>
<comment type="caution">
    <text evidence="2">The sequence shown here is derived from an EMBL/GenBank/DDBJ whole genome shotgun (WGS) entry which is preliminary data.</text>
</comment>
<evidence type="ECO:0008006" key="4">
    <source>
        <dbReference type="Google" id="ProtNLM"/>
    </source>
</evidence>
<protein>
    <recommendedName>
        <fullName evidence="4">Coilin</fullName>
    </recommendedName>
</protein>
<proteinExistence type="predicted"/>